<proteinExistence type="predicted"/>
<comment type="caution">
    <text evidence="1">The sequence shown here is derived from an EMBL/GenBank/DDBJ whole genome shotgun (WGS) entry which is preliminary data.</text>
</comment>
<name>A0ABU3T682_9MICO</name>
<evidence type="ECO:0000313" key="2">
    <source>
        <dbReference type="Proteomes" id="UP001263371"/>
    </source>
</evidence>
<evidence type="ECO:0000313" key="1">
    <source>
        <dbReference type="EMBL" id="MDU0366876.1"/>
    </source>
</evidence>
<keyword evidence="2" id="KW-1185">Reference proteome</keyword>
<accession>A0ABU3T682</accession>
<organism evidence="1 2">
    <name type="scientific">Microbacterium galbum</name>
    <dbReference type="NCBI Taxonomy" id="3075994"/>
    <lineage>
        <taxon>Bacteria</taxon>
        <taxon>Bacillati</taxon>
        <taxon>Actinomycetota</taxon>
        <taxon>Actinomycetes</taxon>
        <taxon>Micrococcales</taxon>
        <taxon>Microbacteriaceae</taxon>
        <taxon>Microbacterium</taxon>
    </lineage>
</organism>
<gene>
    <name evidence="1" type="ORF">RWH45_06585</name>
</gene>
<reference evidence="1 2" key="1">
    <citation type="submission" date="2023-09" db="EMBL/GenBank/DDBJ databases">
        <title>Microbacterium fusihabitans sp. nov., Microbacterium phycihabitans sp. nov., and Microbacterium cervinum sp. nov., isolated from dried seaweeds of beach.</title>
        <authorList>
            <person name="Lee S.D."/>
        </authorList>
    </citation>
    <scope>NUCLEOTIDE SEQUENCE [LARGE SCALE GENOMIC DNA]</scope>
    <source>
        <strain evidence="1 2">KSW4-17</strain>
    </source>
</reference>
<dbReference type="Proteomes" id="UP001263371">
    <property type="component" value="Unassembled WGS sequence"/>
</dbReference>
<sequence length="205" mass="21968">MIPRFDIDVKSTIPSDATFWVPSDEDLADGEGIGFFHDTHLIVADLDEARRVMEAERIAAGFADEQSTTIAGFEVIADQAEFEFPDLPSEEAPAFMTTGDAWYGVNELEIGVAGLVHALNAVGVVTAASCRGHHGVHRRWAAGPVVVFAADRTRTELLQGMVEASGCGFDRNGVDHPKLLAVVAPSILEMMDLADRVVADADAFA</sequence>
<dbReference type="EMBL" id="JAWDIS010000001">
    <property type="protein sequence ID" value="MDU0366876.1"/>
    <property type="molecule type" value="Genomic_DNA"/>
</dbReference>
<protein>
    <submittedName>
        <fullName evidence="1">Uncharacterized protein</fullName>
    </submittedName>
</protein>
<dbReference type="RefSeq" id="WP_315994082.1">
    <property type="nucleotide sequence ID" value="NZ_JAWDIS010000001.1"/>
</dbReference>